<evidence type="ECO:0000313" key="2">
    <source>
        <dbReference type="EMBL" id="KHE74739.1"/>
    </source>
</evidence>
<name>A0A0B0DHJ4_9MICC</name>
<evidence type="ECO:0000256" key="1">
    <source>
        <dbReference type="SAM" id="MobiDB-lite"/>
    </source>
</evidence>
<proteinExistence type="predicted"/>
<dbReference type="RefSeq" id="WP_035962941.1">
    <property type="nucleotide sequence ID" value="NZ_JROM01000017.1"/>
</dbReference>
<reference evidence="2 3" key="1">
    <citation type="submission" date="2014-09" db="EMBL/GenBank/DDBJ databases">
        <title>High-quality draft genome sequence of Kocuria marina SO9-6, an actinobacterium isolated from a copper mine.</title>
        <authorList>
            <person name="Castro D.B."/>
            <person name="Pereira L.B."/>
            <person name="Silva M.V."/>
            <person name="Silva B.P."/>
            <person name="Zanardi B.R."/>
            <person name="Carlos C."/>
            <person name="Belgini D.R."/>
            <person name="Limache E.G."/>
            <person name="Lacerda G.V."/>
            <person name="Nery M.B."/>
            <person name="Gomes M.B."/>
            <person name="Souza S."/>
            <person name="Silva T.M."/>
            <person name="Rodrigues V.D."/>
            <person name="Paulino L.C."/>
            <person name="Vicentini R."/>
            <person name="Ferraz L.F."/>
            <person name="Ottoboni L.M."/>
        </authorList>
    </citation>
    <scope>NUCLEOTIDE SEQUENCE [LARGE SCALE GENOMIC DNA]</scope>
    <source>
        <strain evidence="2 3">SO9-6</strain>
    </source>
</reference>
<dbReference type="Proteomes" id="UP000030664">
    <property type="component" value="Unassembled WGS sequence"/>
</dbReference>
<organism evidence="2 3">
    <name type="scientific">Kocuria marina</name>
    <dbReference type="NCBI Taxonomy" id="223184"/>
    <lineage>
        <taxon>Bacteria</taxon>
        <taxon>Bacillati</taxon>
        <taxon>Actinomycetota</taxon>
        <taxon>Actinomycetes</taxon>
        <taxon>Micrococcales</taxon>
        <taxon>Micrococcaceae</taxon>
        <taxon>Kocuria</taxon>
    </lineage>
</organism>
<gene>
    <name evidence="2" type="ORF">AS25_05595</name>
</gene>
<evidence type="ECO:0000313" key="3">
    <source>
        <dbReference type="Proteomes" id="UP000030664"/>
    </source>
</evidence>
<protein>
    <submittedName>
        <fullName evidence="2">Uncharacterized protein</fullName>
    </submittedName>
</protein>
<sequence length="233" mass="24651">MSEHPGRPIAELISTVEAGVPADRLREIVAAIVVRPHSGARQLGQLHVDPGLLTSADNAMPTLLQRIIAALLEAGATSVRLPRCTGCGLERMLPERLDGHRVCSKCKKRAGTRAITCHCCRRERQLASFVGDADYCGACWRDMYGQASAIFVAAAHGLIPSLDPAVLGGSSPSFPPRPGAGCAWPWTSPTTERIGSQPLPGGRPSSVSSMISWPARRPSCRRRAAGTAGSTGR</sequence>
<dbReference type="EMBL" id="JROM01000017">
    <property type="protein sequence ID" value="KHE74739.1"/>
    <property type="molecule type" value="Genomic_DNA"/>
</dbReference>
<feature type="region of interest" description="Disordered" evidence="1">
    <location>
        <begin position="185"/>
        <end position="233"/>
    </location>
</feature>
<dbReference type="AlphaFoldDB" id="A0A0B0DHJ4"/>
<comment type="caution">
    <text evidence="2">The sequence shown here is derived from an EMBL/GenBank/DDBJ whole genome shotgun (WGS) entry which is preliminary data.</text>
</comment>
<accession>A0A0B0DHJ4</accession>
<dbReference type="STRING" id="223184.AS25_05595"/>